<comment type="similarity">
    <text evidence="6">Belongs to the vsr family.</text>
</comment>
<dbReference type="PIRSF" id="PIRSF018267">
    <property type="entry name" value="VSR_endonuc"/>
    <property type="match status" value="1"/>
</dbReference>
<dbReference type="GO" id="GO:0016787">
    <property type="term" value="F:hydrolase activity"/>
    <property type="evidence" value="ECO:0007669"/>
    <property type="project" value="UniProtKB-KW"/>
</dbReference>
<evidence type="ECO:0000256" key="6">
    <source>
        <dbReference type="PIRNR" id="PIRNR018267"/>
    </source>
</evidence>
<dbReference type="GO" id="GO:0004519">
    <property type="term" value="F:endonuclease activity"/>
    <property type="evidence" value="ECO:0007669"/>
    <property type="project" value="UniProtKB-KW"/>
</dbReference>
<keyword evidence="4 6" id="KW-0378">Hydrolase</keyword>
<dbReference type="InterPro" id="IPR004603">
    <property type="entry name" value="DNA_mismatch_endonuc_vsr"/>
</dbReference>
<keyword evidence="3 6" id="KW-0227">DNA damage</keyword>
<dbReference type="Gene3D" id="3.40.960.10">
    <property type="entry name" value="VSR Endonuclease"/>
    <property type="match status" value="1"/>
</dbReference>
<dbReference type="SUPFAM" id="SSF52980">
    <property type="entry name" value="Restriction endonuclease-like"/>
    <property type="match status" value="1"/>
</dbReference>
<dbReference type="RefSeq" id="WP_087342158.1">
    <property type="nucleotide sequence ID" value="NZ_NFJX01000001.1"/>
</dbReference>
<dbReference type="EC" id="3.1.-.-" evidence="6"/>
<dbReference type="InterPro" id="IPR011335">
    <property type="entry name" value="Restrct_endonuc-II-like"/>
</dbReference>
<dbReference type="NCBIfam" id="TIGR00632">
    <property type="entry name" value="vsr"/>
    <property type="match status" value="1"/>
</dbReference>
<evidence type="ECO:0000256" key="5">
    <source>
        <dbReference type="ARBA" id="ARBA00023204"/>
    </source>
</evidence>
<gene>
    <name evidence="7" type="ORF">B5F32_00980</name>
</gene>
<comment type="function">
    <text evidence="6">May nick specific sequences that contain T:G mispairs resulting from m5C-deamination.</text>
</comment>
<evidence type="ECO:0000256" key="3">
    <source>
        <dbReference type="ARBA" id="ARBA00022763"/>
    </source>
</evidence>
<keyword evidence="2 6" id="KW-0255">Endonuclease</keyword>
<dbReference type="Proteomes" id="UP000195950">
    <property type="component" value="Unassembled WGS sequence"/>
</dbReference>
<dbReference type="AlphaFoldDB" id="A0A1Y4IR13"/>
<dbReference type="EMBL" id="NFJX01000001">
    <property type="protein sequence ID" value="OUP22798.1"/>
    <property type="molecule type" value="Genomic_DNA"/>
</dbReference>
<evidence type="ECO:0000256" key="2">
    <source>
        <dbReference type="ARBA" id="ARBA00022759"/>
    </source>
</evidence>
<evidence type="ECO:0000313" key="7">
    <source>
        <dbReference type="EMBL" id="OUP22798.1"/>
    </source>
</evidence>
<dbReference type="GO" id="GO:0006298">
    <property type="term" value="P:mismatch repair"/>
    <property type="evidence" value="ECO:0007669"/>
    <property type="project" value="UniProtKB-UniRule"/>
</dbReference>
<proteinExistence type="inferred from homology"/>
<comment type="caution">
    <text evidence="7">The sequence shown here is derived from an EMBL/GenBank/DDBJ whole genome shotgun (WGS) entry which is preliminary data.</text>
</comment>
<protein>
    <recommendedName>
        <fullName evidence="6">Very short patch repair endonuclease</fullName>
        <ecNumber evidence="6">3.1.-.-</ecNumber>
    </recommendedName>
</protein>
<keyword evidence="1 6" id="KW-0540">Nuclease</keyword>
<accession>A0A1Y4IR13</accession>
<dbReference type="CDD" id="cd00221">
    <property type="entry name" value="Vsr"/>
    <property type="match status" value="1"/>
</dbReference>
<name>A0A1Y4IR13_PARDI</name>
<evidence type="ECO:0000256" key="4">
    <source>
        <dbReference type="ARBA" id="ARBA00022801"/>
    </source>
</evidence>
<organism evidence="7 8">
    <name type="scientific">Parabacteroides distasonis</name>
    <dbReference type="NCBI Taxonomy" id="823"/>
    <lineage>
        <taxon>Bacteria</taxon>
        <taxon>Pseudomonadati</taxon>
        <taxon>Bacteroidota</taxon>
        <taxon>Bacteroidia</taxon>
        <taxon>Bacteroidales</taxon>
        <taxon>Tannerellaceae</taxon>
        <taxon>Parabacteroides</taxon>
    </lineage>
</organism>
<evidence type="ECO:0000313" key="8">
    <source>
        <dbReference type="Proteomes" id="UP000195950"/>
    </source>
</evidence>
<keyword evidence="5 6" id="KW-0234">DNA repair</keyword>
<evidence type="ECO:0000256" key="1">
    <source>
        <dbReference type="ARBA" id="ARBA00022722"/>
    </source>
</evidence>
<dbReference type="Pfam" id="PF03852">
    <property type="entry name" value="Vsr"/>
    <property type="match status" value="1"/>
</dbReference>
<sequence>MADVMTPEQRSRCMAAISGKDTKPEMVVRRFLFSKGLRYRVNNRKLSGSPDIVLKKYKTIIFIDGCFWHGHEGCKYYRLPKTNVDFWRHKIAMNIARDYSNNVDLKLAGWRVIRIWECEIKTKAQRNTALEALYLDIISKTTEYSQQDTHTNIAAEPIVPYSNQSEV</sequence>
<reference evidence="8" key="1">
    <citation type="submission" date="2017-04" db="EMBL/GenBank/DDBJ databases">
        <title>Function of individual gut microbiota members based on whole genome sequencing of pure cultures obtained from chicken caecum.</title>
        <authorList>
            <person name="Medvecky M."/>
            <person name="Cejkova D."/>
            <person name="Polansky O."/>
            <person name="Karasova D."/>
            <person name="Kubasova T."/>
            <person name="Cizek A."/>
            <person name="Rychlik I."/>
        </authorList>
    </citation>
    <scope>NUCLEOTIDE SEQUENCE [LARGE SCALE GENOMIC DNA]</scope>
    <source>
        <strain evidence="8">An199</strain>
    </source>
</reference>